<dbReference type="PANTHER" id="PTHR30204:SF0">
    <property type="entry name" value="REDOX-SENSITIVE TRANSCRIPTIONAL ACTIVATOR SOXR"/>
    <property type="match status" value="1"/>
</dbReference>
<dbReference type="GO" id="GO:0003677">
    <property type="term" value="F:DNA binding"/>
    <property type="evidence" value="ECO:0007669"/>
    <property type="project" value="UniProtKB-KW"/>
</dbReference>
<keyword evidence="1" id="KW-0479">Metal-binding</keyword>
<keyword evidence="2" id="KW-0408">Iron</keyword>
<dbReference type="Pfam" id="PF13411">
    <property type="entry name" value="MerR_1"/>
    <property type="match status" value="1"/>
</dbReference>
<reference evidence="6 7" key="1">
    <citation type="submission" date="2018-03" db="EMBL/GenBank/DDBJ databases">
        <title>Genomic Encyclopedia of Archaeal and Bacterial Type Strains, Phase II (KMG-II): from individual species to whole genera.</title>
        <authorList>
            <person name="Goeker M."/>
        </authorList>
    </citation>
    <scope>NUCLEOTIDE SEQUENCE [LARGE SCALE GENOMIC DNA]</scope>
    <source>
        <strain evidence="6 7">DSM 100065</strain>
    </source>
</reference>
<dbReference type="PROSITE" id="PS00552">
    <property type="entry name" value="HTH_MERR_1"/>
    <property type="match status" value="1"/>
</dbReference>
<dbReference type="GO" id="GO:0003700">
    <property type="term" value="F:DNA-binding transcription factor activity"/>
    <property type="evidence" value="ECO:0007669"/>
    <property type="project" value="InterPro"/>
</dbReference>
<keyword evidence="4" id="KW-0238">DNA-binding</keyword>
<evidence type="ECO:0000259" key="5">
    <source>
        <dbReference type="PROSITE" id="PS50937"/>
    </source>
</evidence>
<dbReference type="PANTHER" id="PTHR30204">
    <property type="entry name" value="REDOX-CYCLING DRUG-SENSING TRANSCRIPTIONAL ACTIVATOR SOXR"/>
    <property type="match status" value="1"/>
</dbReference>
<dbReference type="InterPro" id="IPR009061">
    <property type="entry name" value="DNA-bd_dom_put_sf"/>
</dbReference>
<dbReference type="SUPFAM" id="SSF46955">
    <property type="entry name" value="Putative DNA-binding domain"/>
    <property type="match status" value="1"/>
</dbReference>
<dbReference type="Gene3D" id="1.10.1660.10">
    <property type="match status" value="1"/>
</dbReference>
<proteinExistence type="predicted"/>
<dbReference type="GO" id="GO:0051537">
    <property type="term" value="F:2 iron, 2 sulfur cluster binding"/>
    <property type="evidence" value="ECO:0007669"/>
    <property type="project" value="UniProtKB-KW"/>
</dbReference>
<keyword evidence="7" id="KW-1185">Reference proteome</keyword>
<dbReference type="RefSeq" id="WP_106347414.1">
    <property type="nucleotide sequence ID" value="NZ_PVUE01000001.1"/>
</dbReference>
<gene>
    <name evidence="6" type="ORF">CLV47_101522</name>
</gene>
<dbReference type="NCBIfam" id="TIGR01950">
    <property type="entry name" value="SoxR"/>
    <property type="match status" value="1"/>
</dbReference>
<keyword evidence="1" id="KW-0001">2Fe-2S</keyword>
<protein>
    <submittedName>
        <fullName evidence="6">MerR family transcriptional regulator</fullName>
    </submittedName>
</protein>
<dbReference type="PRINTS" id="PR00040">
    <property type="entry name" value="HTHMERR"/>
</dbReference>
<dbReference type="AlphaFoldDB" id="A0A2T1A720"/>
<dbReference type="GO" id="GO:0006979">
    <property type="term" value="P:response to oxidative stress"/>
    <property type="evidence" value="ECO:0007669"/>
    <property type="project" value="InterPro"/>
</dbReference>
<accession>A0A2T1A720</accession>
<sequence>MSAHLRTTDLMPIGQVANRSGLATSAIRYYESLGLIHSERNSAGQRRFARSTLRRLAVIRAASKLGVPLADIIADMAATLPIDRAPTAAQWRQLSGKWRADLDARIEELTTLRNNLDGCIGCGCLSLKKCTIYNAGDQISQYGAGARMIRHPMGIAD</sequence>
<evidence type="ECO:0000313" key="6">
    <source>
        <dbReference type="EMBL" id="PRZ44396.1"/>
    </source>
</evidence>
<keyword evidence="3" id="KW-0411">Iron-sulfur</keyword>
<dbReference type="InterPro" id="IPR010211">
    <property type="entry name" value="Redox-sen_tscrpt-act_SoxR"/>
</dbReference>
<organism evidence="6 7">
    <name type="scientific">Antricoccus suffuscus</name>
    <dbReference type="NCBI Taxonomy" id="1629062"/>
    <lineage>
        <taxon>Bacteria</taxon>
        <taxon>Bacillati</taxon>
        <taxon>Actinomycetota</taxon>
        <taxon>Actinomycetes</taxon>
        <taxon>Geodermatophilales</taxon>
        <taxon>Antricoccaceae</taxon>
        <taxon>Antricoccus</taxon>
    </lineage>
</organism>
<dbReference type="SMART" id="SM00422">
    <property type="entry name" value="HTH_MERR"/>
    <property type="match status" value="1"/>
</dbReference>
<dbReference type="InterPro" id="IPR047057">
    <property type="entry name" value="MerR_fam"/>
</dbReference>
<dbReference type="PROSITE" id="PS50937">
    <property type="entry name" value="HTH_MERR_2"/>
    <property type="match status" value="1"/>
</dbReference>
<dbReference type="InterPro" id="IPR000551">
    <property type="entry name" value="MerR-type_HTH_dom"/>
</dbReference>
<name>A0A2T1A720_9ACTN</name>
<evidence type="ECO:0000256" key="2">
    <source>
        <dbReference type="ARBA" id="ARBA00023004"/>
    </source>
</evidence>
<evidence type="ECO:0000256" key="4">
    <source>
        <dbReference type="ARBA" id="ARBA00023125"/>
    </source>
</evidence>
<feature type="domain" description="HTH merR-type" evidence="5">
    <location>
        <begin position="10"/>
        <end position="78"/>
    </location>
</feature>
<comment type="caution">
    <text evidence="6">The sequence shown here is derived from an EMBL/GenBank/DDBJ whole genome shotgun (WGS) entry which is preliminary data.</text>
</comment>
<evidence type="ECO:0000313" key="7">
    <source>
        <dbReference type="Proteomes" id="UP000237752"/>
    </source>
</evidence>
<evidence type="ECO:0000256" key="3">
    <source>
        <dbReference type="ARBA" id="ARBA00023014"/>
    </source>
</evidence>
<dbReference type="EMBL" id="PVUE01000001">
    <property type="protein sequence ID" value="PRZ44396.1"/>
    <property type="molecule type" value="Genomic_DNA"/>
</dbReference>
<evidence type="ECO:0000256" key="1">
    <source>
        <dbReference type="ARBA" id="ARBA00022714"/>
    </source>
</evidence>
<dbReference type="OrthoDB" id="9802944at2"/>
<dbReference type="Proteomes" id="UP000237752">
    <property type="component" value="Unassembled WGS sequence"/>
</dbReference>